<feature type="domain" description="Thymidylate synthase/dCMP hydroxymethylase" evidence="5">
    <location>
        <begin position="14"/>
        <end position="309"/>
    </location>
</feature>
<dbReference type="EC" id="2.1.1.45" evidence="2"/>
<dbReference type="NCBIfam" id="TIGR03284">
    <property type="entry name" value="thym_sym"/>
    <property type="match status" value="1"/>
</dbReference>
<organism evidence="6">
    <name type="scientific">Salmonella phage vB_SEnST11_KE26</name>
    <dbReference type="NCBI Taxonomy" id="3161177"/>
    <lineage>
        <taxon>Viruses</taxon>
        <taxon>Duplodnaviria</taxon>
        <taxon>Heunggongvirae</taxon>
        <taxon>Uroviricota</taxon>
        <taxon>Caudoviricetes</taxon>
        <taxon>Rosemountvirus</taxon>
    </lineage>
</organism>
<dbReference type="EMBL" id="PP856725">
    <property type="protein sequence ID" value="XCH40869.1"/>
    <property type="molecule type" value="Genomic_DNA"/>
</dbReference>
<evidence type="ECO:0000256" key="4">
    <source>
        <dbReference type="ARBA" id="ARBA00022679"/>
    </source>
</evidence>
<dbReference type="Gene3D" id="3.30.572.10">
    <property type="entry name" value="Thymidylate synthase/dCMP hydroxymethylase domain"/>
    <property type="match status" value="1"/>
</dbReference>
<keyword evidence="4" id="KW-0808">Transferase</keyword>
<evidence type="ECO:0000256" key="2">
    <source>
        <dbReference type="ARBA" id="ARBA00011947"/>
    </source>
</evidence>
<gene>
    <name evidence="6" type="ORF">QSPPMHGG_CDS0013</name>
</gene>
<evidence type="ECO:0000313" key="6">
    <source>
        <dbReference type="EMBL" id="XCH40869.1"/>
    </source>
</evidence>
<comment type="similarity">
    <text evidence="1">Belongs to the thymidylate synthase family.</text>
</comment>
<dbReference type="InterPro" id="IPR000398">
    <property type="entry name" value="Thymidylate_synthase"/>
</dbReference>
<dbReference type="GO" id="GO:0004799">
    <property type="term" value="F:thymidylate synthase activity"/>
    <property type="evidence" value="ECO:0007669"/>
    <property type="project" value="UniProtKB-EC"/>
</dbReference>
<evidence type="ECO:0000256" key="1">
    <source>
        <dbReference type="ARBA" id="ARBA00009972"/>
    </source>
</evidence>
<dbReference type="PANTHER" id="PTHR11548:SF1">
    <property type="entry name" value="THYMIDYLATE SYNTHASE 1"/>
    <property type="match status" value="1"/>
</dbReference>
<dbReference type="PRINTS" id="PR00108">
    <property type="entry name" value="THYMDSNTHASE"/>
</dbReference>
<reference evidence="6" key="1">
    <citation type="submission" date="2024-05" db="EMBL/GenBank/DDBJ databases">
        <authorList>
            <person name="Mugo M.M."/>
            <person name="Musyoki A.M."/>
            <person name="Makumi A.M."/>
            <person name="Mutai I."/>
            <person name="Drechsel O."/>
            <person name="Kering K.K."/>
            <person name="Muturi P."/>
            <person name="Mbae C.K."/>
            <person name="Kariuki S.M."/>
        </authorList>
    </citation>
    <scope>NUCLEOTIDE SEQUENCE</scope>
</reference>
<dbReference type="SUPFAM" id="SSF55831">
    <property type="entry name" value="Thymidylate synthase/dCMP hydroxymethylase"/>
    <property type="match status" value="1"/>
</dbReference>
<dbReference type="PANTHER" id="PTHR11548">
    <property type="entry name" value="THYMIDYLATE SYNTHASE 1"/>
    <property type="match status" value="1"/>
</dbReference>
<dbReference type="InterPro" id="IPR036926">
    <property type="entry name" value="Thymidate_synth/dCMP_Mease_sf"/>
</dbReference>
<name>A0AAU8GFX4_9CAUD</name>
<dbReference type="CDD" id="cd00351">
    <property type="entry name" value="TS_Pyrimidine_HMase"/>
    <property type="match status" value="1"/>
</dbReference>
<dbReference type="Pfam" id="PF00303">
    <property type="entry name" value="Thymidylat_synt"/>
    <property type="match status" value="1"/>
</dbReference>
<protein>
    <recommendedName>
        <fullName evidence="2">thymidylate synthase</fullName>
        <ecNumber evidence="2">2.1.1.45</ecNumber>
    </recommendedName>
</protein>
<evidence type="ECO:0000259" key="5">
    <source>
        <dbReference type="Pfam" id="PF00303"/>
    </source>
</evidence>
<dbReference type="GO" id="GO:0032259">
    <property type="term" value="P:methylation"/>
    <property type="evidence" value="ECO:0007669"/>
    <property type="project" value="UniProtKB-KW"/>
</dbReference>
<proteinExistence type="inferred from homology"/>
<sequence>MRTFKTVDDVMETLFNELTAGGESSNDRTGVGTKRSFGFSARLKFTHNKLMVPIFKPVNIKAVAAELYCFINGITNVDELKRHGCNWWEANLQAANAKWGTPDNRDLGPVYGAQWVKPFICGVKVEGQTYSDPVGYQVPEYTTQLERLIETLKTNPADRRMYVTAWNPEEFADMALPPCYHGFQCFVNEKNELDLMFHMRSADVLLGLPHDILLHQLLLIMLAAETGKRPGDLLFTLGDYHLYNNSLDAVEQFRKRLFKDHDCHDPASDNRPSIKSIEDVPLTDFQVADVQDMIDEYKPQANIKVQMAV</sequence>
<dbReference type="InterPro" id="IPR045097">
    <property type="entry name" value="Thymidate_synth/dCMP_Mease"/>
</dbReference>
<keyword evidence="3" id="KW-0489">Methyltransferase</keyword>
<accession>A0AAU8GFX4</accession>
<dbReference type="GO" id="GO:0006231">
    <property type="term" value="P:dTMP biosynthetic process"/>
    <property type="evidence" value="ECO:0007669"/>
    <property type="project" value="InterPro"/>
</dbReference>
<evidence type="ECO:0000256" key="3">
    <source>
        <dbReference type="ARBA" id="ARBA00022603"/>
    </source>
</evidence>
<dbReference type="InterPro" id="IPR023451">
    <property type="entry name" value="Thymidate_synth/dCMP_Mease_dom"/>
</dbReference>